<evidence type="ECO:0000313" key="1">
    <source>
        <dbReference type="EMBL" id="CAF1686355.1"/>
    </source>
</evidence>
<dbReference type="OrthoDB" id="2016903at2759"/>
<dbReference type="AlphaFoldDB" id="A0A816HIP1"/>
<comment type="caution">
    <text evidence="1">The sequence shown here is derived from an EMBL/GenBank/DDBJ whole genome shotgun (WGS) entry which is preliminary data.</text>
</comment>
<proteinExistence type="predicted"/>
<dbReference type="GO" id="GO:0004559">
    <property type="term" value="F:alpha-mannosidase activity"/>
    <property type="evidence" value="ECO:0007669"/>
    <property type="project" value="TreeGrafter"/>
</dbReference>
<feature type="non-terminal residue" evidence="1">
    <location>
        <position position="1"/>
    </location>
</feature>
<gene>
    <name evidence="2" type="ORF">GIL414_LOCUS52904</name>
    <name evidence="1" type="ORF">KQP761_LOCUS38730</name>
    <name evidence="3" type="ORF">SMN809_LOCUS53384</name>
</gene>
<feature type="non-terminal residue" evidence="1">
    <location>
        <position position="80"/>
    </location>
</feature>
<evidence type="ECO:0008006" key="5">
    <source>
        <dbReference type="Google" id="ProtNLM"/>
    </source>
</evidence>
<reference evidence="1" key="1">
    <citation type="submission" date="2021-02" db="EMBL/GenBank/DDBJ databases">
        <authorList>
            <person name="Nowell W R."/>
        </authorList>
    </citation>
    <scope>NUCLEOTIDE SEQUENCE</scope>
</reference>
<evidence type="ECO:0000313" key="2">
    <source>
        <dbReference type="EMBL" id="CAF4922808.1"/>
    </source>
</evidence>
<dbReference type="SUPFAM" id="SSF74650">
    <property type="entry name" value="Galactose mutarotase-like"/>
    <property type="match status" value="1"/>
</dbReference>
<organism evidence="1 4">
    <name type="scientific">Rotaria magnacalcarata</name>
    <dbReference type="NCBI Taxonomy" id="392030"/>
    <lineage>
        <taxon>Eukaryota</taxon>
        <taxon>Metazoa</taxon>
        <taxon>Spiralia</taxon>
        <taxon>Gnathifera</taxon>
        <taxon>Rotifera</taxon>
        <taxon>Eurotatoria</taxon>
        <taxon>Bdelloidea</taxon>
        <taxon>Philodinida</taxon>
        <taxon>Philodinidae</taxon>
        <taxon>Rotaria</taxon>
    </lineage>
</organism>
<dbReference type="PANTHER" id="PTHR11607">
    <property type="entry name" value="ALPHA-MANNOSIDASE"/>
    <property type="match status" value="1"/>
</dbReference>
<dbReference type="GO" id="GO:0005975">
    <property type="term" value="P:carbohydrate metabolic process"/>
    <property type="evidence" value="ECO:0007669"/>
    <property type="project" value="InterPro"/>
</dbReference>
<dbReference type="EMBL" id="CAJOBI010183570">
    <property type="protein sequence ID" value="CAF4935538.1"/>
    <property type="molecule type" value="Genomic_DNA"/>
</dbReference>
<dbReference type="GO" id="GO:0005764">
    <property type="term" value="C:lysosome"/>
    <property type="evidence" value="ECO:0007669"/>
    <property type="project" value="TreeGrafter"/>
</dbReference>
<dbReference type="InterPro" id="IPR050843">
    <property type="entry name" value="Glycosyl_Hydrlase_38"/>
</dbReference>
<sequence length="80" mass="8735">TFNVVIFVDRSEGGGSISNGSMEIMLHRRTLNDDSLGVGESLNETAYGQGLVVRGRHILILETPEASAGYHRVAAQRLYM</sequence>
<dbReference type="EMBL" id="CAJOBJ010182288">
    <property type="protein sequence ID" value="CAF4922808.1"/>
    <property type="molecule type" value="Genomic_DNA"/>
</dbReference>
<dbReference type="PANTHER" id="PTHR11607:SF3">
    <property type="entry name" value="LYSOSOMAL ALPHA-MANNOSIDASE"/>
    <property type="match status" value="1"/>
</dbReference>
<dbReference type="Gene3D" id="2.70.98.30">
    <property type="entry name" value="Golgi alpha-mannosidase II, domain 4"/>
    <property type="match status" value="1"/>
</dbReference>
<dbReference type="InterPro" id="IPR011013">
    <property type="entry name" value="Gal_mutarotase_sf_dom"/>
</dbReference>
<name>A0A816HIP1_9BILA</name>
<dbReference type="GO" id="GO:0030246">
    <property type="term" value="F:carbohydrate binding"/>
    <property type="evidence" value="ECO:0007669"/>
    <property type="project" value="InterPro"/>
</dbReference>
<evidence type="ECO:0000313" key="3">
    <source>
        <dbReference type="EMBL" id="CAF4935538.1"/>
    </source>
</evidence>
<dbReference type="Proteomes" id="UP000676336">
    <property type="component" value="Unassembled WGS sequence"/>
</dbReference>
<dbReference type="EMBL" id="CAJNOW010022050">
    <property type="protein sequence ID" value="CAF1686355.1"/>
    <property type="molecule type" value="Genomic_DNA"/>
</dbReference>
<dbReference type="Proteomes" id="UP000681720">
    <property type="component" value="Unassembled WGS sequence"/>
</dbReference>
<protein>
    <recommendedName>
        <fullName evidence="5">Glycosyl hydrolase family 38 C-terminal domain-containing protein</fullName>
    </recommendedName>
</protein>
<dbReference type="Proteomes" id="UP000663834">
    <property type="component" value="Unassembled WGS sequence"/>
</dbReference>
<evidence type="ECO:0000313" key="4">
    <source>
        <dbReference type="Proteomes" id="UP000663834"/>
    </source>
</evidence>
<accession>A0A816HIP1</accession>